<dbReference type="Pfam" id="PF00753">
    <property type="entry name" value="Lactamase_B"/>
    <property type="match status" value="1"/>
</dbReference>
<dbReference type="GO" id="GO:0046872">
    <property type="term" value="F:metal ion binding"/>
    <property type="evidence" value="ECO:0007669"/>
    <property type="project" value="UniProtKB-KW"/>
</dbReference>
<evidence type="ECO:0000313" key="7">
    <source>
        <dbReference type="Proteomes" id="UP000194137"/>
    </source>
</evidence>
<proteinExistence type="inferred from homology"/>
<evidence type="ECO:0000256" key="4">
    <source>
        <dbReference type="ARBA" id="ARBA00022833"/>
    </source>
</evidence>
<dbReference type="EMBL" id="CP021112">
    <property type="protein sequence ID" value="ARQ01481.1"/>
    <property type="molecule type" value="Genomic_DNA"/>
</dbReference>
<dbReference type="STRING" id="1235591.CAK95_22005"/>
<keyword evidence="3" id="KW-0378">Hydrolase</keyword>
<dbReference type="Proteomes" id="UP000194137">
    <property type="component" value="Chromosome"/>
</dbReference>
<keyword evidence="2" id="KW-0479">Metal-binding</keyword>
<dbReference type="AlphaFoldDB" id="A0A1W6ZWI1"/>
<name>A0A1W6ZWI1_9HYPH</name>
<dbReference type="SMART" id="SM00849">
    <property type="entry name" value="Lactamase_B"/>
    <property type="match status" value="1"/>
</dbReference>
<organism evidence="6 7">
    <name type="scientific">Pseudorhodoplanes sinuspersici</name>
    <dbReference type="NCBI Taxonomy" id="1235591"/>
    <lineage>
        <taxon>Bacteria</taxon>
        <taxon>Pseudomonadati</taxon>
        <taxon>Pseudomonadota</taxon>
        <taxon>Alphaproteobacteria</taxon>
        <taxon>Hyphomicrobiales</taxon>
        <taxon>Pseudorhodoplanes</taxon>
    </lineage>
</organism>
<evidence type="ECO:0000256" key="2">
    <source>
        <dbReference type="ARBA" id="ARBA00022723"/>
    </source>
</evidence>
<keyword evidence="7" id="KW-1185">Reference proteome</keyword>
<protein>
    <recommendedName>
        <fullName evidence="5">Metallo-beta-lactamase domain-containing protein</fullName>
    </recommendedName>
</protein>
<evidence type="ECO:0000256" key="3">
    <source>
        <dbReference type="ARBA" id="ARBA00022801"/>
    </source>
</evidence>
<dbReference type="InterPro" id="IPR036866">
    <property type="entry name" value="RibonucZ/Hydroxyglut_hydro"/>
</dbReference>
<dbReference type="SUPFAM" id="SSF56281">
    <property type="entry name" value="Metallo-hydrolase/oxidoreductase"/>
    <property type="match status" value="1"/>
</dbReference>
<dbReference type="PANTHER" id="PTHR42978">
    <property type="entry name" value="QUORUM-QUENCHING LACTONASE YTNP-RELATED-RELATED"/>
    <property type="match status" value="1"/>
</dbReference>
<feature type="domain" description="Metallo-beta-lactamase" evidence="5">
    <location>
        <begin position="57"/>
        <end position="261"/>
    </location>
</feature>
<evidence type="ECO:0000256" key="1">
    <source>
        <dbReference type="ARBA" id="ARBA00007749"/>
    </source>
</evidence>
<dbReference type="GO" id="GO:0016787">
    <property type="term" value="F:hydrolase activity"/>
    <property type="evidence" value="ECO:0007669"/>
    <property type="project" value="UniProtKB-KW"/>
</dbReference>
<dbReference type="PANTHER" id="PTHR42978:SF6">
    <property type="entry name" value="QUORUM-QUENCHING LACTONASE YTNP-RELATED"/>
    <property type="match status" value="1"/>
</dbReference>
<dbReference type="InterPro" id="IPR001279">
    <property type="entry name" value="Metallo-B-lactamas"/>
</dbReference>
<accession>A0A1W6ZWI1</accession>
<dbReference type="InterPro" id="IPR051013">
    <property type="entry name" value="MBL_superfamily_lactonases"/>
</dbReference>
<sequence length="288" mass="31018">MQQAPAHYRIPVGETMITALCDGYLDLPHALFPAATDERAGELARKAFLRPGPIPTAVNAFALESGDRLVLIDAGVGPLRGESTGRLRQEMQLASLDPARVSAVLLTHLHTDHCGGLLDATGERAFPNAEVFVSEPELRFWTDGGLPSRAPEAMQPMIRIANAVLRAYGNRVTSFGPGAEPISGIRSVPIFGHTPGHTGFIIGSGDDAVFIWGDVVHVAPFQFAQPEWGLSFDVDQAAASATRRRIFAQVASDRMRIAGMHLAFPGVGHVVRDTTSYHYVPSPWRPLG</sequence>
<evidence type="ECO:0000313" key="6">
    <source>
        <dbReference type="EMBL" id="ARQ01481.1"/>
    </source>
</evidence>
<reference evidence="6 7" key="1">
    <citation type="submission" date="2017-05" db="EMBL/GenBank/DDBJ databases">
        <title>Full genome sequence of Pseudorhodoplanes sinuspersici.</title>
        <authorList>
            <person name="Dastgheib S.M.M."/>
            <person name="Shavandi M."/>
            <person name="Tirandaz H."/>
        </authorList>
    </citation>
    <scope>NUCLEOTIDE SEQUENCE [LARGE SCALE GENOMIC DNA]</scope>
    <source>
        <strain evidence="6 7">RIPI110</strain>
    </source>
</reference>
<evidence type="ECO:0000259" key="5">
    <source>
        <dbReference type="SMART" id="SM00849"/>
    </source>
</evidence>
<dbReference type="Gene3D" id="3.60.15.10">
    <property type="entry name" value="Ribonuclease Z/Hydroxyacylglutathione hydrolase-like"/>
    <property type="match status" value="1"/>
</dbReference>
<gene>
    <name evidence="6" type="ORF">CAK95_22005</name>
</gene>
<dbReference type="CDD" id="cd07720">
    <property type="entry name" value="OPHC2-like_MBL-fold"/>
    <property type="match status" value="1"/>
</dbReference>
<keyword evidence="4" id="KW-0862">Zinc</keyword>
<comment type="similarity">
    <text evidence="1">Belongs to the metallo-beta-lactamase superfamily.</text>
</comment>
<dbReference type="KEGG" id="psin:CAK95_22005"/>